<dbReference type="GO" id="GO:0005737">
    <property type="term" value="C:cytoplasm"/>
    <property type="evidence" value="ECO:0007669"/>
    <property type="project" value="TreeGrafter"/>
</dbReference>
<evidence type="ECO:0000313" key="3">
    <source>
        <dbReference type="Proteomes" id="UP001162162"/>
    </source>
</evidence>
<organism evidence="2 3">
    <name type="scientific">Aromia moschata</name>
    <dbReference type="NCBI Taxonomy" id="1265417"/>
    <lineage>
        <taxon>Eukaryota</taxon>
        <taxon>Metazoa</taxon>
        <taxon>Ecdysozoa</taxon>
        <taxon>Arthropoda</taxon>
        <taxon>Hexapoda</taxon>
        <taxon>Insecta</taxon>
        <taxon>Pterygota</taxon>
        <taxon>Neoptera</taxon>
        <taxon>Endopterygota</taxon>
        <taxon>Coleoptera</taxon>
        <taxon>Polyphaga</taxon>
        <taxon>Cucujiformia</taxon>
        <taxon>Chrysomeloidea</taxon>
        <taxon>Cerambycidae</taxon>
        <taxon>Cerambycinae</taxon>
        <taxon>Callichromatini</taxon>
        <taxon>Aromia</taxon>
    </lineage>
</organism>
<feature type="compositionally biased region" description="Basic and acidic residues" evidence="1">
    <location>
        <begin position="322"/>
        <end position="336"/>
    </location>
</feature>
<evidence type="ECO:0000313" key="2">
    <source>
        <dbReference type="EMBL" id="KAJ8934699.1"/>
    </source>
</evidence>
<comment type="caution">
    <text evidence="2">The sequence shown here is derived from an EMBL/GenBank/DDBJ whole genome shotgun (WGS) entry which is preliminary data.</text>
</comment>
<dbReference type="GO" id="GO:0005078">
    <property type="term" value="F:MAP-kinase scaffold activity"/>
    <property type="evidence" value="ECO:0007669"/>
    <property type="project" value="InterPro"/>
</dbReference>
<reference evidence="2" key="1">
    <citation type="journal article" date="2023" name="Insect Mol. Biol.">
        <title>Genome sequencing provides insights into the evolution of gene families encoding plant cell wall-degrading enzymes in longhorned beetles.</title>
        <authorList>
            <person name="Shin N.R."/>
            <person name="Okamura Y."/>
            <person name="Kirsch R."/>
            <person name="Pauchet Y."/>
        </authorList>
    </citation>
    <scope>NUCLEOTIDE SEQUENCE</scope>
    <source>
        <strain evidence="2">AMC_N1</strain>
    </source>
</reference>
<feature type="compositionally biased region" description="Basic and acidic residues" evidence="1">
    <location>
        <begin position="304"/>
        <end position="314"/>
    </location>
</feature>
<dbReference type="GO" id="GO:0008432">
    <property type="term" value="F:JUN kinase binding"/>
    <property type="evidence" value="ECO:0007669"/>
    <property type="project" value="TreeGrafter"/>
</dbReference>
<dbReference type="PANTHER" id="PTHR13886">
    <property type="entry name" value="JNK/SAPK-ASSOCIATED PROTEIN"/>
    <property type="match status" value="1"/>
</dbReference>
<dbReference type="Proteomes" id="UP001162162">
    <property type="component" value="Unassembled WGS sequence"/>
</dbReference>
<feature type="compositionally biased region" description="Low complexity" evidence="1">
    <location>
        <begin position="238"/>
        <end position="256"/>
    </location>
</feature>
<feature type="region of interest" description="Disordered" evidence="1">
    <location>
        <begin position="215"/>
        <end position="271"/>
    </location>
</feature>
<feature type="compositionally biased region" description="Low complexity" evidence="1">
    <location>
        <begin position="346"/>
        <end position="363"/>
    </location>
</feature>
<feature type="region of interest" description="Disordered" evidence="1">
    <location>
        <begin position="295"/>
        <end position="369"/>
    </location>
</feature>
<accession>A0AAV8X837</accession>
<evidence type="ECO:0000256" key="1">
    <source>
        <dbReference type="SAM" id="MobiDB-lite"/>
    </source>
</evidence>
<dbReference type="GO" id="GO:0019894">
    <property type="term" value="F:kinesin binding"/>
    <property type="evidence" value="ECO:0007669"/>
    <property type="project" value="TreeGrafter"/>
</dbReference>
<dbReference type="PANTHER" id="PTHR13886:SF4">
    <property type="entry name" value="JNK-INTERACTING PROTEIN 3"/>
    <property type="match status" value="1"/>
</dbReference>
<sequence length="471" mass="51566">MPFPKCTYGSDKLAVRKALERRDQYRQVRAHVKKEDGRLQAYGWSLPGKVSTSSTGKQSSGGVPVPVPVYCRPLAETTPAMRIWCAAGVNLMGGYTKDGGLMVGGSVFYSEEPKFPSQKHTQSELESLNEELNSGKEGALLETKLSSLVWICTTTHSASIVTVIDANNPAELLNSFGVCSNHILCIASIPGASPSDYFETVAKVECSNEINVNKNSASEPSAVANSTLPTSTKPNEENTSQNQSDTSNANTSATNTPVIKPSTRSLEEQEEATVLGRVMFIEKDESAVNKKDKYTKLDNTCDNNNKEKEGEPCKSCESTPMKTEDPLPKSPKEGDSQKTQSDEIQTQKQEPQSPKQEPQTSKQGSPQDRCQISIRDSVYILYAVIEALGLSSDNFAINKSSIQQIRTQTRKTRAEAIKTDFQNKVPDIVTVHWDGKLLPGLDVRSLKEARLPIIASFDDREQLLAVPKLES</sequence>
<gene>
    <name evidence="2" type="ORF">NQ318_009574</name>
</gene>
<dbReference type="EMBL" id="JAPWTK010000999">
    <property type="protein sequence ID" value="KAJ8934699.1"/>
    <property type="molecule type" value="Genomic_DNA"/>
</dbReference>
<dbReference type="InterPro" id="IPR039911">
    <property type="entry name" value="JIP3/JIP4"/>
</dbReference>
<proteinExistence type="predicted"/>
<dbReference type="AlphaFoldDB" id="A0AAV8X837"/>
<protein>
    <submittedName>
        <fullName evidence="2">Uncharacterized protein</fullName>
    </submittedName>
</protein>
<name>A0AAV8X837_9CUCU</name>
<dbReference type="GO" id="GO:0016192">
    <property type="term" value="P:vesicle-mediated transport"/>
    <property type="evidence" value="ECO:0007669"/>
    <property type="project" value="TreeGrafter"/>
</dbReference>
<keyword evidence="3" id="KW-1185">Reference proteome</keyword>
<feature type="compositionally biased region" description="Polar residues" evidence="1">
    <location>
        <begin position="215"/>
        <end position="233"/>
    </location>
</feature>
<dbReference type="GO" id="GO:0030159">
    <property type="term" value="F:signaling receptor complex adaptor activity"/>
    <property type="evidence" value="ECO:0007669"/>
    <property type="project" value="TreeGrafter"/>
</dbReference>